<reference evidence="6 7" key="1">
    <citation type="journal article" date="2013" name="PLoS Genet.">
        <title>A gene transfer agent and a dynamic repertoire of secretion systems hold the keys to the explosive radiation of the emerging pathogen Bartonella.</title>
        <authorList>
            <person name="Guy L."/>
            <person name="Nystedt B."/>
            <person name="Toft C."/>
            <person name="Zaremba-Niedzwiedzka K."/>
            <person name="Berglund E.C."/>
            <person name="Granberg F."/>
            <person name="Naslund K."/>
            <person name="Eriksson A.S."/>
            <person name="Andersson S.G."/>
        </authorList>
    </citation>
    <scope>NUCLEOTIDE SEQUENCE [LARGE SCALE GENOMIC DNA]</scope>
    <source>
        <strain evidence="6 7">Aust/NH1</strain>
    </source>
</reference>
<dbReference type="PANTHER" id="PTHR37419:SF1">
    <property type="entry name" value="SERINE_THREONINE-PROTEIN KINASE TOXIN HIPA"/>
    <property type="match status" value="1"/>
</dbReference>
<dbReference type="InterPro" id="IPR012893">
    <property type="entry name" value="HipA-like_C"/>
</dbReference>
<dbReference type="Pfam" id="PF07804">
    <property type="entry name" value="HipA_C"/>
    <property type="match status" value="1"/>
</dbReference>
<accession>M1PE76</accession>
<dbReference type="GO" id="GO:0004674">
    <property type="term" value="F:protein serine/threonine kinase activity"/>
    <property type="evidence" value="ECO:0007669"/>
    <property type="project" value="TreeGrafter"/>
</dbReference>
<dbReference type="EMBL" id="CP003123">
    <property type="protein sequence ID" value="AGF74921.1"/>
    <property type="molecule type" value="Genomic_DNA"/>
</dbReference>
<dbReference type="KEGG" id="baus:BAnh1_10520"/>
<evidence type="ECO:0000256" key="3">
    <source>
        <dbReference type="ARBA" id="ARBA00022777"/>
    </source>
</evidence>
<evidence type="ECO:0000256" key="2">
    <source>
        <dbReference type="ARBA" id="ARBA00022679"/>
    </source>
</evidence>
<dbReference type="Gene3D" id="1.10.1070.20">
    <property type="match status" value="1"/>
</dbReference>
<dbReference type="STRING" id="1094489.BAnh1_10520"/>
<dbReference type="eggNOG" id="COG3550">
    <property type="taxonomic scope" value="Bacteria"/>
</dbReference>
<evidence type="ECO:0000313" key="7">
    <source>
        <dbReference type="Proteomes" id="UP000011729"/>
    </source>
</evidence>
<keyword evidence="3" id="KW-0418">Kinase</keyword>
<name>M1PE76_BARAA</name>
<proteinExistence type="inferred from homology"/>
<dbReference type="InterPro" id="IPR017508">
    <property type="entry name" value="HipA_N1"/>
</dbReference>
<feature type="domain" description="HipA-like C-terminal" evidence="4">
    <location>
        <begin position="145"/>
        <end position="358"/>
    </location>
</feature>
<evidence type="ECO:0000313" key="6">
    <source>
        <dbReference type="EMBL" id="AGF74921.1"/>
    </source>
</evidence>
<keyword evidence="7" id="KW-1185">Reference proteome</keyword>
<evidence type="ECO:0000256" key="1">
    <source>
        <dbReference type="ARBA" id="ARBA00010164"/>
    </source>
</evidence>
<dbReference type="OrthoDB" id="9805913at2"/>
<protein>
    <submittedName>
        <fullName evidence="6">HipA domain-containing protein</fullName>
    </submittedName>
</protein>
<comment type="similarity">
    <text evidence="1">Belongs to the HipA Ser/Thr kinase family.</text>
</comment>
<dbReference type="Pfam" id="PF13657">
    <property type="entry name" value="Couple_hipA"/>
    <property type="match status" value="1"/>
</dbReference>
<dbReference type="NCBIfam" id="TIGR03071">
    <property type="entry name" value="couple_hipA"/>
    <property type="match status" value="1"/>
</dbReference>
<dbReference type="GO" id="GO:0005829">
    <property type="term" value="C:cytosol"/>
    <property type="evidence" value="ECO:0007669"/>
    <property type="project" value="TreeGrafter"/>
</dbReference>
<dbReference type="InterPro" id="IPR052028">
    <property type="entry name" value="HipA_Ser/Thr_kinase"/>
</dbReference>
<dbReference type="RefSeq" id="WP_015398425.1">
    <property type="nucleotide sequence ID" value="NC_020300.1"/>
</dbReference>
<organism evidence="6 7">
    <name type="scientific">Bartonella australis (strain Aust/NH1)</name>
    <dbReference type="NCBI Taxonomy" id="1094489"/>
    <lineage>
        <taxon>Bacteria</taxon>
        <taxon>Pseudomonadati</taxon>
        <taxon>Pseudomonadota</taxon>
        <taxon>Alphaproteobacteria</taxon>
        <taxon>Hyphomicrobiales</taxon>
        <taxon>Bartonellaceae</taxon>
        <taxon>Bartonella</taxon>
    </lineage>
</organism>
<dbReference type="PANTHER" id="PTHR37419">
    <property type="entry name" value="SERINE/THREONINE-PROTEIN KINASE TOXIN HIPA"/>
    <property type="match status" value="1"/>
</dbReference>
<dbReference type="Proteomes" id="UP000011729">
    <property type="component" value="Chromosome"/>
</dbReference>
<evidence type="ECO:0000259" key="5">
    <source>
        <dbReference type="Pfam" id="PF13657"/>
    </source>
</evidence>
<sequence>MSRVLDVYLKGYFVGTLTQETSGQLSFAYDHAYVDEKRLPVSLSLPLRKEPYDTSQVKAFFSGLLPDEEVRKRLAQNLGLSEKNPFALLEAVGGDCAGALAFYPQGEKPEEATEEVENLSPERLYDILKLINRRPMLAGDGGYRLSLAGAQDKLAVGYKNGQIQLMKGGAPTTHILKPMIKHIKDSAHNEFFCMRLAFHMWLSVPKVSLHFAGEIPYCLIARYDRAIDDKGQVIRIHQEDFCQALGIPPELKYEREGGPTIKRCQEIMTKNAESPALAQLKLFKIILFNYLIGNNDAHGKNFSLLYSEKKPSLAPPYDLLSTAIYPNLATEMAMKIGGEYDPENIYRRHFYRLVDDTKTARVLVDYYIELYIKRIVYAAETLKKELEAGGLKSDIFGEIIELIKTRVSHLQK</sequence>
<feature type="domain" description="HipA N-terminal subdomain 1" evidence="5">
    <location>
        <begin position="5"/>
        <end position="102"/>
    </location>
</feature>
<dbReference type="PATRIC" id="fig|1094489.3.peg.1294"/>
<gene>
    <name evidence="6" type="ordered locus">BAnh1_10520</name>
</gene>
<evidence type="ECO:0000259" key="4">
    <source>
        <dbReference type="Pfam" id="PF07804"/>
    </source>
</evidence>
<dbReference type="AlphaFoldDB" id="M1PE76"/>
<dbReference type="CDD" id="cd17793">
    <property type="entry name" value="HipA"/>
    <property type="match status" value="1"/>
</dbReference>
<dbReference type="HOGENOM" id="CLU_030167_1_0_5"/>
<keyword evidence="2" id="KW-0808">Transferase</keyword>